<name>A0ABR9BPS4_9GAMM</name>
<dbReference type="PANTHER" id="PTHR24221">
    <property type="entry name" value="ATP-BINDING CASSETTE SUB-FAMILY B"/>
    <property type="match status" value="1"/>
</dbReference>
<organism evidence="4 5">
    <name type="scientific">Photobacterium arenosum</name>
    <dbReference type="NCBI Taxonomy" id="2774143"/>
    <lineage>
        <taxon>Bacteria</taxon>
        <taxon>Pseudomonadati</taxon>
        <taxon>Pseudomonadota</taxon>
        <taxon>Gammaproteobacteria</taxon>
        <taxon>Vibrionales</taxon>
        <taxon>Vibrionaceae</taxon>
        <taxon>Photobacterium</taxon>
    </lineage>
</organism>
<evidence type="ECO:0000259" key="3">
    <source>
        <dbReference type="PROSITE" id="PS50893"/>
    </source>
</evidence>
<feature type="domain" description="ABC transporter" evidence="3">
    <location>
        <begin position="7"/>
        <end position="211"/>
    </location>
</feature>
<dbReference type="Gene3D" id="3.40.50.300">
    <property type="entry name" value="P-loop containing nucleotide triphosphate hydrolases"/>
    <property type="match status" value="1"/>
</dbReference>
<reference evidence="4 5" key="1">
    <citation type="submission" date="2020-09" db="EMBL/GenBank/DDBJ databases">
        <title>Photobacterium sp. CAU 1568 isolated from sand of Sido Beach.</title>
        <authorList>
            <person name="Kim W."/>
        </authorList>
    </citation>
    <scope>NUCLEOTIDE SEQUENCE [LARGE SCALE GENOMIC DNA]</scope>
    <source>
        <strain evidence="4 5">CAU 1568</strain>
    </source>
</reference>
<gene>
    <name evidence="4" type="ORF">IFO68_17955</name>
</gene>
<dbReference type="InterPro" id="IPR017871">
    <property type="entry name" value="ABC_transporter-like_CS"/>
</dbReference>
<keyword evidence="5" id="KW-1185">Reference proteome</keyword>
<protein>
    <submittedName>
        <fullName evidence="4">ATP-binding cassette domain-containing protein</fullName>
    </submittedName>
</protein>
<dbReference type="GO" id="GO:0005524">
    <property type="term" value="F:ATP binding"/>
    <property type="evidence" value="ECO:0007669"/>
    <property type="project" value="UniProtKB-KW"/>
</dbReference>
<dbReference type="InterPro" id="IPR003593">
    <property type="entry name" value="AAA+_ATPase"/>
</dbReference>
<dbReference type="PANTHER" id="PTHR24221:SF654">
    <property type="entry name" value="ATP-BINDING CASSETTE SUB-FAMILY B MEMBER 6"/>
    <property type="match status" value="1"/>
</dbReference>
<evidence type="ECO:0000313" key="5">
    <source>
        <dbReference type="Proteomes" id="UP000649768"/>
    </source>
</evidence>
<dbReference type="InterPro" id="IPR003439">
    <property type="entry name" value="ABC_transporter-like_ATP-bd"/>
</dbReference>
<dbReference type="PROSITE" id="PS00211">
    <property type="entry name" value="ABC_TRANSPORTER_1"/>
    <property type="match status" value="1"/>
</dbReference>
<sequence length="212" mass="23063">MSDSQVQLKINMLRSGFEQSQDQALTVSLPAGKHLALSGRSGSGKSSLLQVLAGLQPASSGHFLWQGQEISPGNLRWWRQQFCYLPQAPVMGGESVGDALRLPWTLKAVKSDMPDDKRCVDVLLSLEITHGLEKAVSALSGGEKQRVAVARALLMDRPIWLLDEPTSALDSASRDKVMAQLALQPLTCVSVSHDPHWLASAEYQIELGVSHE</sequence>
<accession>A0ABR9BPS4</accession>
<dbReference type="Proteomes" id="UP000649768">
    <property type="component" value="Unassembled WGS sequence"/>
</dbReference>
<proteinExistence type="predicted"/>
<keyword evidence="2 4" id="KW-0067">ATP-binding</keyword>
<dbReference type="EMBL" id="JACYTP010000014">
    <property type="protein sequence ID" value="MBD8514569.1"/>
    <property type="molecule type" value="Genomic_DNA"/>
</dbReference>
<dbReference type="PROSITE" id="PS50893">
    <property type="entry name" value="ABC_TRANSPORTER_2"/>
    <property type="match status" value="1"/>
</dbReference>
<dbReference type="InterPro" id="IPR027417">
    <property type="entry name" value="P-loop_NTPase"/>
</dbReference>
<evidence type="ECO:0000256" key="1">
    <source>
        <dbReference type="ARBA" id="ARBA00022741"/>
    </source>
</evidence>
<dbReference type="InterPro" id="IPR039421">
    <property type="entry name" value="Type_1_exporter"/>
</dbReference>
<keyword evidence="1" id="KW-0547">Nucleotide-binding</keyword>
<dbReference type="SMART" id="SM00382">
    <property type="entry name" value="AAA"/>
    <property type="match status" value="1"/>
</dbReference>
<dbReference type="SUPFAM" id="SSF52540">
    <property type="entry name" value="P-loop containing nucleoside triphosphate hydrolases"/>
    <property type="match status" value="1"/>
</dbReference>
<comment type="caution">
    <text evidence="4">The sequence shown here is derived from an EMBL/GenBank/DDBJ whole genome shotgun (WGS) entry which is preliminary data.</text>
</comment>
<evidence type="ECO:0000256" key="2">
    <source>
        <dbReference type="ARBA" id="ARBA00022840"/>
    </source>
</evidence>
<evidence type="ECO:0000313" key="4">
    <source>
        <dbReference type="EMBL" id="MBD8514569.1"/>
    </source>
</evidence>
<dbReference type="Pfam" id="PF00005">
    <property type="entry name" value="ABC_tran"/>
    <property type="match status" value="1"/>
</dbReference>